<proteinExistence type="predicted"/>
<evidence type="ECO:0000256" key="1">
    <source>
        <dbReference type="SAM" id="Phobius"/>
    </source>
</evidence>
<evidence type="ECO:0000313" key="3">
    <source>
        <dbReference type="Proteomes" id="UP000274545"/>
    </source>
</evidence>
<dbReference type="EMBL" id="RAHC01000001">
    <property type="protein sequence ID" value="RUP78168.1"/>
    <property type="molecule type" value="Genomic_DNA"/>
</dbReference>
<sequence>MGENIKKGHSKGCHNNCRIHYNPDFFSYYQYQYSYPPFYPYPTPPSGVQYTLPQNLYPPLLSQYNYSPVIQQPTPLQQQSPAMVNPTPPYQNINQTVNPSSLPNLGPENDMRNMSSYHNRYDYRNQQYLDDPYSPYYNSRPFAKESNYNDFRRHVGPLSAEDEYNWAIHISKILDEFISRDRNQPKTSGGEYKEFKNTLDTSLRHLKEAESLNKTLIEAWEKRNEKQESRSTVTSSETIILPELPLTTEQEEVIQNEPPTILNAENRSEVKDVIKPAGKAKIDSLSENNVFNLFNFDDDFDSHFDDEQDDEHSFFFDTAEFNDPTPPIVNKAEHDDNFDNNFTENLHDFFDTNAPVIDLDPTKVEPMIDDETEESFKNSFVKGAVDTSPGLGTYKNYTIKTLMGKIQAQEIYDKIFDEFGHSKMDQFEVMNEFGLTQKQYDKLIDNFYQVKKNWNKKIDEKQIGVVIRSRFNVKAFWISMTIIGIILLLVGVIVILYFTVPSVANTIDMIINKIQNLF</sequence>
<comment type="caution">
    <text evidence="2">The sequence shown here is derived from an EMBL/GenBank/DDBJ whole genome shotgun (WGS) entry which is preliminary data.</text>
</comment>
<protein>
    <submittedName>
        <fullName evidence="2">Uncharacterized protein</fullName>
    </submittedName>
</protein>
<keyword evidence="1" id="KW-0812">Transmembrane</keyword>
<accession>A0A3S0SML2</accession>
<organism evidence="2 3">
    <name type="scientific">Spiroplasma poulsonii</name>
    <dbReference type="NCBI Taxonomy" id="2138"/>
    <lineage>
        <taxon>Bacteria</taxon>
        <taxon>Bacillati</taxon>
        <taxon>Mycoplasmatota</taxon>
        <taxon>Mollicutes</taxon>
        <taxon>Entomoplasmatales</taxon>
        <taxon>Spiroplasmataceae</taxon>
        <taxon>Spiroplasma</taxon>
    </lineage>
</organism>
<dbReference type="RefSeq" id="WP_127092487.1">
    <property type="nucleotide sequence ID" value="NZ_RAHC01000001.1"/>
</dbReference>
<reference evidence="2 3" key="1">
    <citation type="journal article" date="2019" name="Genome Biol. Evol.">
        <title>Toxin and genome evolution in a Drosophila defensive symbiosis.</title>
        <authorList>
            <person name="Ballinger M.J."/>
            <person name="Gawryluk R.M."/>
            <person name="Perlman S.J."/>
        </authorList>
    </citation>
    <scope>NUCLEOTIDE SEQUENCE [LARGE SCALE GENOMIC DNA]</scope>
    <source>
        <strain evidence="3">sNeo</strain>
    </source>
</reference>
<gene>
    <name evidence="2" type="ORF">D6D54_01505</name>
</gene>
<keyword evidence="1" id="KW-0472">Membrane</keyword>
<feature type="transmembrane region" description="Helical" evidence="1">
    <location>
        <begin position="476"/>
        <end position="500"/>
    </location>
</feature>
<dbReference type="Proteomes" id="UP000274545">
    <property type="component" value="Unassembled WGS sequence"/>
</dbReference>
<keyword evidence="1" id="KW-1133">Transmembrane helix</keyword>
<dbReference type="AlphaFoldDB" id="A0A3S0SML2"/>
<evidence type="ECO:0000313" key="2">
    <source>
        <dbReference type="EMBL" id="RUP78168.1"/>
    </source>
</evidence>
<name>A0A3S0SML2_9MOLU</name>